<evidence type="ECO:0000313" key="2">
    <source>
        <dbReference type="EMBL" id="CAD7393092.1"/>
    </source>
</evidence>
<gene>
    <name evidence="2" type="ORF">TCEB3V08_LOCUS1091</name>
</gene>
<evidence type="ECO:0008006" key="3">
    <source>
        <dbReference type="Google" id="ProtNLM"/>
    </source>
</evidence>
<protein>
    <recommendedName>
        <fullName evidence="3">CobW/HypB/UreG nucleotide-binding domain-containing protein</fullName>
    </recommendedName>
</protein>
<dbReference type="EMBL" id="OC316641">
    <property type="protein sequence ID" value="CAD7393092.1"/>
    <property type="molecule type" value="Genomic_DNA"/>
</dbReference>
<feature type="region of interest" description="Disordered" evidence="1">
    <location>
        <begin position="182"/>
        <end position="204"/>
    </location>
</feature>
<reference evidence="2" key="1">
    <citation type="submission" date="2020-11" db="EMBL/GenBank/DDBJ databases">
        <authorList>
            <person name="Tran Van P."/>
        </authorList>
    </citation>
    <scope>NUCLEOTIDE SEQUENCE</scope>
</reference>
<name>A0A7R9CAD0_TIMCR</name>
<sequence>MSPLMKKTAQTSKQKNQWQLDKSVLGPRIEPRTLSTESPRFEPVPHGWEWFTQRGSEITVADQVILNMVVGSSVSACVFYKIAPLDIVIVNIEIAVADLLITNKEIAVADLLITNKEIALADLVIVNKVDLVSPEHVEQLKKEIRTASYYPFGLYALSTNYANGLGIGKVELEEVNSHLHGGRVENHLGKTTPSSPDRDSNLDQPVLSSRTLHDKRRVKVTVHYPASDLLVDRIRISEGGGSQHLLFSSIMSPFVCPNI</sequence>
<evidence type="ECO:0000256" key="1">
    <source>
        <dbReference type="SAM" id="MobiDB-lite"/>
    </source>
</evidence>
<proteinExistence type="predicted"/>
<organism evidence="2">
    <name type="scientific">Timema cristinae</name>
    <name type="common">Walking stick</name>
    <dbReference type="NCBI Taxonomy" id="61476"/>
    <lineage>
        <taxon>Eukaryota</taxon>
        <taxon>Metazoa</taxon>
        <taxon>Ecdysozoa</taxon>
        <taxon>Arthropoda</taxon>
        <taxon>Hexapoda</taxon>
        <taxon>Insecta</taxon>
        <taxon>Pterygota</taxon>
        <taxon>Neoptera</taxon>
        <taxon>Polyneoptera</taxon>
        <taxon>Phasmatodea</taxon>
        <taxon>Timematodea</taxon>
        <taxon>Timematoidea</taxon>
        <taxon>Timematidae</taxon>
        <taxon>Timema</taxon>
    </lineage>
</organism>
<dbReference type="AlphaFoldDB" id="A0A7R9CAD0"/>
<accession>A0A7R9CAD0</accession>